<evidence type="ECO:0000259" key="1">
    <source>
        <dbReference type="PROSITE" id="PS50097"/>
    </source>
</evidence>
<evidence type="ECO:0000313" key="3">
    <source>
        <dbReference type="WBParaSite" id="PDA_v2.g6370.t1"/>
    </source>
</evidence>
<accession>A0A914QRL8</accession>
<dbReference type="PANTHER" id="PTHR24413">
    <property type="entry name" value="SPECKLE-TYPE POZ PROTEIN"/>
    <property type="match status" value="1"/>
</dbReference>
<sequence length="210" mass="24827">MSCSKLSTTEKIPISVRMKTPKEKLLIENQKDEWQIYSEDFYVKELPDFSYCVGISSQFVNAENQRSLLITLVLKPKRELNMTYIYKIILPSFNFVSEHKGSKLVISEHYVHTRLRKMDELFDPTKKWFAHRVVVESKSPEWKEMIQSGLKESEDGKIAIDDFDFKIVEIALKFCYGIEEKHLWSIDSAIEVLEFADKYDLNDLKVRFFY</sequence>
<dbReference type="InterPro" id="IPR000210">
    <property type="entry name" value="BTB/POZ_dom"/>
</dbReference>
<dbReference type="CDD" id="cd18186">
    <property type="entry name" value="BTB_POZ_ZBTB_KLHL-like"/>
    <property type="match status" value="1"/>
</dbReference>
<keyword evidence="2" id="KW-1185">Reference proteome</keyword>
<dbReference type="AlphaFoldDB" id="A0A914QRL8"/>
<reference evidence="3" key="1">
    <citation type="submission" date="2022-11" db="UniProtKB">
        <authorList>
            <consortium name="WormBaseParasite"/>
        </authorList>
    </citation>
    <scope>IDENTIFICATION</scope>
</reference>
<dbReference type="InterPro" id="IPR011333">
    <property type="entry name" value="SKP1/BTB/POZ_sf"/>
</dbReference>
<feature type="domain" description="BTB" evidence="1">
    <location>
        <begin position="130"/>
        <end position="176"/>
    </location>
</feature>
<dbReference type="SUPFAM" id="SSF54695">
    <property type="entry name" value="POZ domain"/>
    <property type="match status" value="1"/>
</dbReference>
<proteinExistence type="predicted"/>
<dbReference type="Pfam" id="PF00651">
    <property type="entry name" value="BTB"/>
    <property type="match status" value="1"/>
</dbReference>
<dbReference type="Gene3D" id="3.30.710.10">
    <property type="entry name" value="Potassium Channel Kv1.1, Chain A"/>
    <property type="match status" value="1"/>
</dbReference>
<name>A0A914QRL8_9BILA</name>
<organism evidence="2 3">
    <name type="scientific">Panagrolaimus davidi</name>
    <dbReference type="NCBI Taxonomy" id="227884"/>
    <lineage>
        <taxon>Eukaryota</taxon>
        <taxon>Metazoa</taxon>
        <taxon>Ecdysozoa</taxon>
        <taxon>Nematoda</taxon>
        <taxon>Chromadorea</taxon>
        <taxon>Rhabditida</taxon>
        <taxon>Tylenchina</taxon>
        <taxon>Panagrolaimomorpha</taxon>
        <taxon>Panagrolaimoidea</taxon>
        <taxon>Panagrolaimidae</taxon>
        <taxon>Panagrolaimus</taxon>
    </lineage>
</organism>
<dbReference type="WBParaSite" id="PDA_v2.g6370.t1">
    <property type="protein sequence ID" value="PDA_v2.g6370.t1"/>
    <property type="gene ID" value="PDA_v2.g6370"/>
</dbReference>
<dbReference type="Proteomes" id="UP000887578">
    <property type="component" value="Unplaced"/>
</dbReference>
<dbReference type="PROSITE" id="PS50097">
    <property type="entry name" value="BTB"/>
    <property type="match status" value="1"/>
</dbReference>
<evidence type="ECO:0000313" key="2">
    <source>
        <dbReference type="Proteomes" id="UP000887578"/>
    </source>
</evidence>
<protein>
    <submittedName>
        <fullName evidence="3">BTB domain-containing protein</fullName>
    </submittedName>
</protein>